<dbReference type="HOGENOM" id="CLU_1693842_0_0_5"/>
<organism evidence="1 2">
    <name type="scientific">Phenylobacterium zucineum (strain HLK1)</name>
    <dbReference type="NCBI Taxonomy" id="450851"/>
    <lineage>
        <taxon>Bacteria</taxon>
        <taxon>Pseudomonadati</taxon>
        <taxon>Pseudomonadota</taxon>
        <taxon>Alphaproteobacteria</taxon>
        <taxon>Caulobacterales</taxon>
        <taxon>Caulobacteraceae</taxon>
        <taxon>Phenylobacterium</taxon>
    </lineage>
</organism>
<evidence type="ECO:0000313" key="2">
    <source>
        <dbReference type="Proteomes" id="UP000001868"/>
    </source>
</evidence>
<gene>
    <name evidence="1" type="ordered locus">PHZ_c3230</name>
</gene>
<dbReference type="OrthoDB" id="9842996at2"/>
<proteinExistence type="predicted"/>
<name>B4RAP1_PHEZH</name>
<accession>B4RAP1</accession>
<reference evidence="1 2" key="1">
    <citation type="journal article" date="2008" name="BMC Genomics">
        <title>Complete genome of Phenylobacterium zucineum - a novel facultative intracellular bacterium isolated from human erythroleukemia cell line K562.</title>
        <authorList>
            <person name="Luo Y."/>
            <person name="Xu X."/>
            <person name="Ding Z."/>
            <person name="Liu Z."/>
            <person name="Zhang B."/>
            <person name="Yan Z."/>
            <person name="Sun J."/>
            <person name="Hu S."/>
            <person name="Hu X."/>
        </authorList>
    </citation>
    <scope>NUCLEOTIDE SEQUENCE [LARGE SCALE GENOMIC DNA]</scope>
    <source>
        <strain evidence="1 2">HLK1</strain>
    </source>
</reference>
<dbReference type="AlphaFoldDB" id="B4RAP1"/>
<dbReference type="EMBL" id="CP000747">
    <property type="protein sequence ID" value="ACG79639.1"/>
    <property type="molecule type" value="Genomic_DNA"/>
</dbReference>
<dbReference type="STRING" id="450851.PHZ_c3230"/>
<dbReference type="KEGG" id="pzu:PHZ_c3230"/>
<evidence type="ECO:0000313" key="1">
    <source>
        <dbReference type="EMBL" id="ACG79639.1"/>
    </source>
</evidence>
<keyword evidence="2" id="KW-1185">Reference proteome</keyword>
<sequence length="155" mass="16461">MTVARIFTPENRLAKILEAIQAPTAAELIADAESRVEALGDAIRTYVAEKLEEIRAFAEQSEDVLFAECRTLGETAMNVAEVAGAAGLEAVGEVARGISAMVDNLISSGVWHTDALRLHLDALALVNASGGGMTPENEVILMRLRGMREAVGVVE</sequence>
<dbReference type="RefSeq" id="WP_012523777.1">
    <property type="nucleotide sequence ID" value="NC_011144.1"/>
</dbReference>
<protein>
    <submittedName>
        <fullName evidence="1">CheE protein</fullName>
    </submittedName>
</protein>
<dbReference type="Proteomes" id="UP000001868">
    <property type="component" value="Chromosome"/>
</dbReference>